<keyword evidence="3" id="KW-1185">Reference proteome</keyword>
<name>A0ABR0CCI6_PURLI</name>
<evidence type="ECO:0000256" key="1">
    <source>
        <dbReference type="SAM" id="MobiDB-lite"/>
    </source>
</evidence>
<dbReference type="Proteomes" id="UP001287286">
    <property type="component" value="Unassembled WGS sequence"/>
</dbReference>
<evidence type="ECO:0000313" key="2">
    <source>
        <dbReference type="EMBL" id="KAK4093985.1"/>
    </source>
</evidence>
<organism evidence="2 3">
    <name type="scientific">Purpureocillium lilacinum</name>
    <name type="common">Paecilomyces lilacinus</name>
    <dbReference type="NCBI Taxonomy" id="33203"/>
    <lineage>
        <taxon>Eukaryota</taxon>
        <taxon>Fungi</taxon>
        <taxon>Dikarya</taxon>
        <taxon>Ascomycota</taxon>
        <taxon>Pezizomycotina</taxon>
        <taxon>Sordariomycetes</taxon>
        <taxon>Hypocreomycetidae</taxon>
        <taxon>Hypocreales</taxon>
        <taxon>Ophiocordycipitaceae</taxon>
        <taxon>Purpureocillium</taxon>
    </lineage>
</organism>
<sequence length="134" mass="14093">MSGAEEAWSSAGLVRGASLRCVTPPGIDTPRWWSLRMGVDEVDHTPVAVPRPVSSDFSVSSAPPSSSWLFQPSASLAMPRLQMMDDGFAPSQATTAELAATNDRAAIGLAQQAGTGTWAMRSDHPTNGHRSLGT</sequence>
<gene>
    <name evidence="2" type="ORF">Purlil1_1476</name>
</gene>
<comment type="caution">
    <text evidence="2">The sequence shown here is derived from an EMBL/GenBank/DDBJ whole genome shotgun (WGS) entry which is preliminary data.</text>
</comment>
<proteinExistence type="predicted"/>
<feature type="region of interest" description="Disordered" evidence="1">
    <location>
        <begin position="114"/>
        <end position="134"/>
    </location>
</feature>
<evidence type="ECO:0000313" key="3">
    <source>
        <dbReference type="Proteomes" id="UP001287286"/>
    </source>
</evidence>
<accession>A0ABR0CCI6</accession>
<reference evidence="2 3" key="1">
    <citation type="journal article" date="2024" name="Microbiol. Resour. Announc.">
        <title>Genome annotations for the ascomycete fungi Trichoderma harzianum, Trichoderma aggressivum, and Purpureocillium lilacinum.</title>
        <authorList>
            <person name="Beijen E.P.W."/>
            <person name="Ohm R.A."/>
        </authorList>
    </citation>
    <scope>NUCLEOTIDE SEQUENCE [LARGE SCALE GENOMIC DNA]</scope>
    <source>
        <strain evidence="2 3">CBS 150709</strain>
    </source>
</reference>
<dbReference type="EMBL" id="JAWRVI010000004">
    <property type="protein sequence ID" value="KAK4093985.1"/>
    <property type="molecule type" value="Genomic_DNA"/>
</dbReference>
<protein>
    <submittedName>
        <fullName evidence="2">Uncharacterized protein</fullName>
    </submittedName>
</protein>